<dbReference type="Proteomes" id="UP000077628">
    <property type="component" value="Unassembled WGS sequence"/>
</dbReference>
<dbReference type="InterPro" id="IPR002071">
    <property type="entry name" value="Thermonucl_AS"/>
</dbReference>
<dbReference type="Gene3D" id="2.40.50.90">
    <property type="match status" value="1"/>
</dbReference>
<dbReference type="STRING" id="702114.A1355_21900"/>
<name>A0A177NYZ1_9GAMM</name>
<gene>
    <name evidence="5" type="ORF">A1355_21900</name>
</gene>
<evidence type="ECO:0000256" key="2">
    <source>
        <dbReference type="ARBA" id="ARBA00022759"/>
    </source>
</evidence>
<dbReference type="SMART" id="SM00318">
    <property type="entry name" value="SNc"/>
    <property type="match status" value="1"/>
</dbReference>
<evidence type="ECO:0000259" key="4">
    <source>
        <dbReference type="PROSITE" id="PS50830"/>
    </source>
</evidence>
<evidence type="ECO:0000313" key="6">
    <source>
        <dbReference type="Proteomes" id="UP000077628"/>
    </source>
</evidence>
<dbReference type="PANTHER" id="PTHR12302">
    <property type="entry name" value="EBNA2 BINDING PROTEIN P100"/>
    <property type="match status" value="1"/>
</dbReference>
<dbReference type="PROSITE" id="PS01284">
    <property type="entry name" value="TNASE_2"/>
    <property type="match status" value="1"/>
</dbReference>
<dbReference type="Pfam" id="PF00565">
    <property type="entry name" value="SNase"/>
    <property type="match status" value="1"/>
</dbReference>
<dbReference type="PANTHER" id="PTHR12302:SF3">
    <property type="entry name" value="SERINE_THREONINE-PROTEIN KINASE 31"/>
    <property type="match status" value="1"/>
</dbReference>
<dbReference type="GO" id="GO:0003676">
    <property type="term" value="F:nucleic acid binding"/>
    <property type="evidence" value="ECO:0007669"/>
    <property type="project" value="InterPro"/>
</dbReference>
<accession>A0A177NYZ1</accession>
<evidence type="ECO:0000256" key="1">
    <source>
        <dbReference type="ARBA" id="ARBA00022722"/>
    </source>
</evidence>
<dbReference type="InterPro" id="IPR016071">
    <property type="entry name" value="Staphylococal_nuclease_OB-fold"/>
</dbReference>
<evidence type="ECO:0000256" key="3">
    <source>
        <dbReference type="ARBA" id="ARBA00022801"/>
    </source>
</evidence>
<protein>
    <submittedName>
        <fullName evidence="5">Nuclease</fullName>
    </submittedName>
</protein>
<feature type="domain" description="TNase-like" evidence="4">
    <location>
        <begin position="51"/>
        <end position="180"/>
    </location>
</feature>
<organism evidence="5 6">
    <name type="scientific">Methylomonas koyamae</name>
    <dbReference type="NCBI Taxonomy" id="702114"/>
    <lineage>
        <taxon>Bacteria</taxon>
        <taxon>Pseudomonadati</taxon>
        <taxon>Pseudomonadota</taxon>
        <taxon>Gammaproteobacteria</taxon>
        <taxon>Methylococcales</taxon>
        <taxon>Methylococcaceae</taxon>
        <taxon>Methylomonas</taxon>
    </lineage>
</organism>
<dbReference type="EMBL" id="LUUK01000064">
    <property type="protein sequence ID" value="OAI23266.1"/>
    <property type="molecule type" value="Genomic_DNA"/>
</dbReference>
<dbReference type="InterPro" id="IPR035437">
    <property type="entry name" value="SNase_OB-fold_sf"/>
</dbReference>
<keyword evidence="6" id="KW-1185">Reference proteome</keyword>
<dbReference type="AlphaFoldDB" id="A0A177NYZ1"/>
<reference evidence="6" key="1">
    <citation type="submission" date="2016-03" db="EMBL/GenBank/DDBJ databases">
        <authorList>
            <person name="Heylen K."/>
            <person name="De Vos P."/>
            <person name="Vekeman B."/>
        </authorList>
    </citation>
    <scope>NUCLEOTIDE SEQUENCE [LARGE SCALE GENOMIC DNA]</scope>
    <source>
        <strain evidence="6">R-45383</strain>
    </source>
</reference>
<dbReference type="InterPro" id="IPR025392">
    <property type="entry name" value="DUF4124"/>
</dbReference>
<evidence type="ECO:0000313" key="5">
    <source>
        <dbReference type="EMBL" id="OAI23266.1"/>
    </source>
</evidence>
<keyword evidence="1" id="KW-0540">Nuclease</keyword>
<comment type="caution">
    <text evidence="5">The sequence shown here is derived from an EMBL/GenBank/DDBJ whole genome shotgun (WGS) entry which is preliminary data.</text>
</comment>
<keyword evidence="3" id="KW-0378">Hydrolase</keyword>
<dbReference type="GO" id="GO:0004519">
    <property type="term" value="F:endonuclease activity"/>
    <property type="evidence" value="ECO:0007669"/>
    <property type="project" value="UniProtKB-KW"/>
</dbReference>
<dbReference type="Pfam" id="PF13511">
    <property type="entry name" value="DUF4124"/>
    <property type="match status" value="1"/>
</dbReference>
<sequence>MAKRWELCGLGMLLVSVAQGGDVYRWTDAQGRRHYSDRGTESAEVLSVDPGVALVEVERVYDGDTILLANGEKIRFLGVNTPEVAGRNKSAEAGGEQAKAWLRAKLERRKVYLEGDVEKQDKYQRRLAYVFTESREFVNLELVRAGLAMVNIFPPNLKYVDSLLAAQRDAERAGLGIWGRSEYAAQPYASLNAENYHGWKRLTGRISGIKRTAKYSYLQFSDGVAVAVENRYASLFPPLASYVGRQVEARGWVRRSKDKFALQARHGGDILLGD</sequence>
<keyword evidence="2" id="KW-0255">Endonuclease</keyword>
<dbReference type="SUPFAM" id="SSF50199">
    <property type="entry name" value="Staphylococcal nuclease"/>
    <property type="match status" value="1"/>
</dbReference>
<dbReference type="PROSITE" id="PS50830">
    <property type="entry name" value="TNASE_3"/>
    <property type="match status" value="1"/>
</dbReference>
<dbReference type="GO" id="GO:0016787">
    <property type="term" value="F:hydrolase activity"/>
    <property type="evidence" value="ECO:0007669"/>
    <property type="project" value="UniProtKB-KW"/>
</dbReference>
<dbReference type="OrthoDB" id="7062774at2"/>
<proteinExistence type="predicted"/>